<feature type="domain" description="HIT" evidence="6">
    <location>
        <begin position="29"/>
        <end position="133"/>
    </location>
</feature>
<evidence type="ECO:0000256" key="2">
    <source>
        <dbReference type="ARBA" id="ARBA00022801"/>
    </source>
</evidence>
<dbReference type="Pfam" id="PF11969">
    <property type="entry name" value="DcpS_C"/>
    <property type="match status" value="1"/>
</dbReference>
<dbReference type="VEuPathDB" id="FungiDB:A1Q1_02752"/>
<dbReference type="EMBL" id="ALBS01000020">
    <property type="protein sequence ID" value="EJT52702.1"/>
    <property type="molecule type" value="Genomic_DNA"/>
</dbReference>
<gene>
    <name evidence="7" type="ORF">A1Q1_02752</name>
</gene>
<dbReference type="AlphaFoldDB" id="J6FC67"/>
<dbReference type="GO" id="GO:0000166">
    <property type="term" value="F:nucleotide binding"/>
    <property type="evidence" value="ECO:0007669"/>
    <property type="project" value="UniProtKB-KW"/>
</dbReference>
<dbReference type="PRINTS" id="PR00332">
    <property type="entry name" value="HISTRIAD"/>
</dbReference>
<dbReference type="Gene3D" id="3.30.428.10">
    <property type="entry name" value="HIT-like"/>
    <property type="match status" value="1"/>
</dbReference>
<protein>
    <recommendedName>
        <fullName evidence="6">HIT domain-containing protein</fullName>
    </recommendedName>
</protein>
<evidence type="ECO:0000313" key="8">
    <source>
        <dbReference type="Proteomes" id="UP000002748"/>
    </source>
</evidence>
<dbReference type="HOGENOM" id="CLU_056776_4_1_1"/>
<comment type="caution">
    <text evidence="7">The sequence shown here is derived from an EMBL/GenBank/DDBJ whole genome shotgun (WGS) entry which is preliminary data.</text>
</comment>
<dbReference type="RefSeq" id="XP_014184139.1">
    <property type="nucleotide sequence ID" value="XM_014328664.1"/>
</dbReference>
<dbReference type="OrthoDB" id="1915375at2759"/>
<dbReference type="PANTHER" id="PTHR12486">
    <property type="entry name" value="APRATAXIN-RELATED"/>
    <property type="match status" value="1"/>
</dbReference>
<dbReference type="InterPro" id="IPR036265">
    <property type="entry name" value="HIT-like_sf"/>
</dbReference>
<evidence type="ECO:0000256" key="5">
    <source>
        <dbReference type="PROSITE-ProRule" id="PRU00464"/>
    </source>
</evidence>
<evidence type="ECO:0000256" key="4">
    <source>
        <dbReference type="PIRSR" id="PIRSR601310-3"/>
    </source>
</evidence>
<feature type="active site" description="Tele-AMP-histidine intermediate" evidence="3">
    <location>
        <position position="117"/>
    </location>
</feature>
<evidence type="ECO:0000256" key="1">
    <source>
        <dbReference type="ARBA" id="ARBA00022741"/>
    </source>
</evidence>
<keyword evidence="2" id="KW-0378">Hydrolase</keyword>
<sequence length="174" mass="19630">MKFLSCFGEKQKTALDEDALLEGQKPGCVFCGVTREKGFDIIEEDEELIVFRDRWPRAAEHLLVIPRKHVISVVPELTARDIPMIERMEARGRALRPQPGVKTGFHIPPFSSIHHLHMHVLVPPWRPLGKVQYPVREGEDGGKKWTWFVTPQQVVSILENGGRVGLGAQAGKKP</sequence>
<dbReference type="InterPro" id="IPR011146">
    <property type="entry name" value="HIT-like"/>
</dbReference>
<dbReference type="PANTHER" id="PTHR12486:SF5">
    <property type="entry name" value="ADENOSINE 5'-MONOPHOSPHORAMIDASE HINT3"/>
    <property type="match status" value="1"/>
</dbReference>
<evidence type="ECO:0000313" key="7">
    <source>
        <dbReference type="EMBL" id="EJT52702.1"/>
    </source>
</evidence>
<dbReference type="PROSITE" id="PS51084">
    <property type="entry name" value="HIT_2"/>
    <property type="match status" value="1"/>
</dbReference>
<dbReference type="GO" id="GO:0016787">
    <property type="term" value="F:hydrolase activity"/>
    <property type="evidence" value="ECO:0007669"/>
    <property type="project" value="UniProtKB-KW"/>
</dbReference>
<dbReference type="KEGG" id="tasa:A1Q1_02752"/>
<dbReference type="InterPro" id="IPR001310">
    <property type="entry name" value="Histidine_triad_HIT"/>
</dbReference>
<dbReference type="SUPFAM" id="SSF54197">
    <property type="entry name" value="HIT-like"/>
    <property type="match status" value="1"/>
</dbReference>
<keyword evidence="1" id="KW-0547">Nucleotide-binding</keyword>
<reference evidence="7 8" key="1">
    <citation type="journal article" date="2012" name="Eukaryot. Cell">
        <title>Draft genome sequence of CBS 2479, the standard type strain of Trichosporon asahii.</title>
        <authorList>
            <person name="Yang R.Y."/>
            <person name="Li H.T."/>
            <person name="Zhu H."/>
            <person name="Zhou G.P."/>
            <person name="Wang M."/>
            <person name="Wang L."/>
        </authorList>
    </citation>
    <scope>NUCLEOTIDE SEQUENCE [LARGE SCALE GENOMIC DNA]</scope>
    <source>
        <strain evidence="8">ATCC 90039 / CBS 2479 / JCM 2466 / KCTC 7840 / NCYC 2677 / UAMH 7654</strain>
    </source>
</reference>
<evidence type="ECO:0000256" key="3">
    <source>
        <dbReference type="PIRSR" id="PIRSR601310-1"/>
    </source>
</evidence>
<accession>J6FC67</accession>
<organism evidence="7 8">
    <name type="scientific">Trichosporon asahii var. asahii (strain ATCC 90039 / CBS 2479 / JCM 2466 / KCTC 7840 / NBRC 103889/ NCYC 2677 / UAMH 7654)</name>
    <name type="common">Yeast</name>
    <dbReference type="NCBI Taxonomy" id="1186058"/>
    <lineage>
        <taxon>Eukaryota</taxon>
        <taxon>Fungi</taxon>
        <taxon>Dikarya</taxon>
        <taxon>Basidiomycota</taxon>
        <taxon>Agaricomycotina</taxon>
        <taxon>Tremellomycetes</taxon>
        <taxon>Trichosporonales</taxon>
        <taxon>Trichosporonaceae</taxon>
        <taxon>Trichosporon</taxon>
    </lineage>
</organism>
<name>J6FC67_TRIAS</name>
<evidence type="ECO:0000259" key="6">
    <source>
        <dbReference type="PROSITE" id="PS51084"/>
    </source>
</evidence>
<dbReference type="Proteomes" id="UP000002748">
    <property type="component" value="Unassembled WGS sequence"/>
</dbReference>
<proteinExistence type="predicted"/>
<dbReference type="GeneID" id="25986265"/>
<feature type="short sequence motif" description="Histidine triad motif" evidence="4 5">
    <location>
        <begin position="115"/>
        <end position="119"/>
    </location>
</feature>